<evidence type="ECO:0000313" key="3">
    <source>
        <dbReference type="Proteomes" id="UP000187209"/>
    </source>
</evidence>
<name>A0A1R2BGL2_9CILI</name>
<keyword evidence="3" id="KW-1185">Reference proteome</keyword>
<protein>
    <submittedName>
        <fullName evidence="2">Uncharacterized protein</fullName>
    </submittedName>
</protein>
<sequence>MGKYYKGNSQLSLVQILNKQVIQLDAQSYEMQNVLKNLNNRLEKLTRLLQNTKSQLKSLKTEILQAQEGIKDNKWQFSKDISIEILKIKNPNTTLVELAENFLLVLQLKDRSWHMFKSQIKNYDELKERIDKIQVENLSEEAFKSLESLWKNNKIIKSRLEKYCQGVKIIAEMLICIAEYKVKKETLDSSLEEFKGHKKKAFMTKSKIKEANAQILIIEEKISEVKITISAFDRSRIKDEDLDTSDRSSYTSPICSGKRSVSTNPFTNGTASGGILHHRKNTEIGHKPLIPGFKVKHDESYFESPKVHVQEDELHSVFNDNSISLGCCRPKFFCF</sequence>
<dbReference type="AlphaFoldDB" id="A0A1R2BGL2"/>
<proteinExistence type="predicted"/>
<dbReference type="Proteomes" id="UP000187209">
    <property type="component" value="Unassembled WGS sequence"/>
</dbReference>
<comment type="caution">
    <text evidence="2">The sequence shown here is derived from an EMBL/GenBank/DDBJ whole genome shotgun (WGS) entry which is preliminary data.</text>
</comment>
<accession>A0A1R2BGL2</accession>
<organism evidence="2 3">
    <name type="scientific">Stentor coeruleus</name>
    <dbReference type="NCBI Taxonomy" id="5963"/>
    <lineage>
        <taxon>Eukaryota</taxon>
        <taxon>Sar</taxon>
        <taxon>Alveolata</taxon>
        <taxon>Ciliophora</taxon>
        <taxon>Postciliodesmatophora</taxon>
        <taxon>Heterotrichea</taxon>
        <taxon>Heterotrichida</taxon>
        <taxon>Stentoridae</taxon>
        <taxon>Stentor</taxon>
    </lineage>
</organism>
<keyword evidence="1" id="KW-0175">Coiled coil</keyword>
<evidence type="ECO:0000313" key="2">
    <source>
        <dbReference type="EMBL" id="OMJ75775.1"/>
    </source>
</evidence>
<evidence type="ECO:0000256" key="1">
    <source>
        <dbReference type="SAM" id="Coils"/>
    </source>
</evidence>
<feature type="coiled-coil region" evidence="1">
    <location>
        <begin position="28"/>
        <end position="69"/>
    </location>
</feature>
<gene>
    <name evidence="2" type="ORF">SteCoe_24999</name>
</gene>
<dbReference type="EMBL" id="MPUH01000669">
    <property type="protein sequence ID" value="OMJ75775.1"/>
    <property type="molecule type" value="Genomic_DNA"/>
</dbReference>
<reference evidence="2 3" key="1">
    <citation type="submission" date="2016-11" db="EMBL/GenBank/DDBJ databases">
        <title>The macronuclear genome of Stentor coeruleus: a giant cell with tiny introns.</title>
        <authorList>
            <person name="Slabodnick M."/>
            <person name="Ruby J.G."/>
            <person name="Reiff S.B."/>
            <person name="Swart E.C."/>
            <person name="Gosai S."/>
            <person name="Prabakaran S."/>
            <person name="Witkowska E."/>
            <person name="Larue G.E."/>
            <person name="Fisher S."/>
            <person name="Freeman R.M."/>
            <person name="Gunawardena J."/>
            <person name="Chu W."/>
            <person name="Stover N.A."/>
            <person name="Gregory B.D."/>
            <person name="Nowacki M."/>
            <person name="Derisi J."/>
            <person name="Roy S.W."/>
            <person name="Marshall W.F."/>
            <person name="Sood P."/>
        </authorList>
    </citation>
    <scope>NUCLEOTIDE SEQUENCE [LARGE SCALE GENOMIC DNA]</scope>
    <source>
        <strain evidence="2">WM001</strain>
    </source>
</reference>